<dbReference type="EMBL" id="AHAM01000285">
    <property type="protein sequence ID" value="EHK53123.1"/>
    <property type="molecule type" value="Genomic_DNA"/>
</dbReference>
<evidence type="ECO:0000313" key="10">
    <source>
        <dbReference type="Proteomes" id="UP000003250"/>
    </source>
</evidence>
<evidence type="ECO:0000256" key="2">
    <source>
        <dbReference type="ARBA" id="ARBA00005811"/>
    </source>
</evidence>
<proteinExistence type="inferred from homology"/>
<dbReference type="GO" id="GO:0022857">
    <property type="term" value="F:transmembrane transporter activity"/>
    <property type="evidence" value="ECO:0007669"/>
    <property type="project" value="InterPro"/>
</dbReference>
<keyword evidence="7" id="KW-0653">Protein transport</keyword>
<dbReference type="Proteomes" id="UP000003250">
    <property type="component" value="Unassembled WGS sequence"/>
</dbReference>
<protein>
    <recommendedName>
        <fullName evidence="11">Biopolymer transport protein ExbD/TolR</fullName>
    </recommendedName>
</protein>
<sequence>MGQALNHRQAGKIRPTFVLTPLIDVMFLLLMFFMLSSQIAPYSLLPVGNVAGLSDEKSSTGAGNAFVVAIRVSQGFVTIGGQRIAAEDVTSEAARLVSQGVRSFLVISTGRATVQDIVATLEALKVAEADNVALVNASGSVR</sequence>
<keyword evidence="4 7" id="KW-0812">Transmembrane</keyword>
<evidence type="ECO:0000256" key="3">
    <source>
        <dbReference type="ARBA" id="ARBA00022475"/>
    </source>
</evidence>
<name>H0I1L0_9HYPH</name>
<evidence type="ECO:0000256" key="6">
    <source>
        <dbReference type="ARBA" id="ARBA00023136"/>
    </source>
</evidence>
<comment type="subcellular location">
    <subcellularLocation>
        <location evidence="1">Cell membrane</location>
        <topology evidence="1">Single-pass membrane protein</topology>
    </subcellularLocation>
    <subcellularLocation>
        <location evidence="7">Cell membrane</location>
        <topology evidence="7">Single-pass type II membrane protein</topology>
    </subcellularLocation>
</comment>
<evidence type="ECO:0000256" key="4">
    <source>
        <dbReference type="ARBA" id="ARBA00022692"/>
    </source>
</evidence>
<organism evidence="9 10">
    <name type="scientific">Mesorhizobium alhagi CCNWXJ12-2</name>
    <dbReference type="NCBI Taxonomy" id="1107882"/>
    <lineage>
        <taxon>Bacteria</taxon>
        <taxon>Pseudomonadati</taxon>
        <taxon>Pseudomonadota</taxon>
        <taxon>Alphaproteobacteria</taxon>
        <taxon>Hyphomicrobiales</taxon>
        <taxon>Phyllobacteriaceae</taxon>
        <taxon>Allomesorhizobium</taxon>
    </lineage>
</organism>
<evidence type="ECO:0000313" key="9">
    <source>
        <dbReference type="EMBL" id="EHK53123.1"/>
    </source>
</evidence>
<keyword evidence="3" id="KW-1003">Cell membrane</keyword>
<keyword evidence="10" id="KW-1185">Reference proteome</keyword>
<evidence type="ECO:0000256" key="5">
    <source>
        <dbReference type="ARBA" id="ARBA00022989"/>
    </source>
</evidence>
<evidence type="ECO:0000256" key="8">
    <source>
        <dbReference type="SAM" id="Phobius"/>
    </source>
</evidence>
<evidence type="ECO:0000256" key="1">
    <source>
        <dbReference type="ARBA" id="ARBA00004162"/>
    </source>
</evidence>
<feature type="transmembrane region" description="Helical" evidence="8">
    <location>
        <begin position="16"/>
        <end position="35"/>
    </location>
</feature>
<keyword evidence="5 8" id="KW-1133">Transmembrane helix</keyword>
<accession>H0I1L0</accession>
<evidence type="ECO:0008006" key="11">
    <source>
        <dbReference type="Google" id="ProtNLM"/>
    </source>
</evidence>
<keyword evidence="6 8" id="KW-0472">Membrane</keyword>
<dbReference type="InterPro" id="IPR003400">
    <property type="entry name" value="ExbD"/>
</dbReference>
<dbReference type="GO" id="GO:0005886">
    <property type="term" value="C:plasma membrane"/>
    <property type="evidence" value="ECO:0007669"/>
    <property type="project" value="UniProtKB-SubCell"/>
</dbReference>
<comment type="similarity">
    <text evidence="2 7">Belongs to the ExbD/TolR family.</text>
</comment>
<evidence type="ECO:0000256" key="7">
    <source>
        <dbReference type="RuleBase" id="RU003879"/>
    </source>
</evidence>
<dbReference type="RefSeq" id="WP_008839917.1">
    <property type="nucleotide sequence ID" value="NZ_AHAM01000285.1"/>
</dbReference>
<dbReference type="AlphaFoldDB" id="H0I1L0"/>
<gene>
    <name evidence="9" type="ORF">MAXJ12_31739</name>
</gene>
<dbReference type="PATRIC" id="fig|1107882.3.peg.6143"/>
<dbReference type="GO" id="GO:0015031">
    <property type="term" value="P:protein transport"/>
    <property type="evidence" value="ECO:0007669"/>
    <property type="project" value="UniProtKB-KW"/>
</dbReference>
<dbReference type="Pfam" id="PF02472">
    <property type="entry name" value="ExbD"/>
    <property type="match status" value="1"/>
</dbReference>
<reference evidence="9 10" key="1">
    <citation type="journal article" date="2012" name="J. Bacteriol.">
        <title>Draft Genome Sequence of Mesorhizobium alhagi CCNWXJ12-2T, a Novel Salt-Resistant Species Isolated from the Desert of Northwestern China.</title>
        <authorList>
            <person name="Zhou M."/>
            <person name="Chen W."/>
            <person name="Chen H."/>
            <person name="Wei G."/>
        </authorList>
    </citation>
    <scope>NUCLEOTIDE SEQUENCE [LARGE SCALE GENOMIC DNA]</scope>
    <source>
        <strain evidence="9 10">CCNWXJ12-2</strain>
    </source>
</reference>
<keyword evidence="7" id="KW-0813">Transport</keyword>